<keyword evidence="5" id="KW-1185">Reference proteome</keyword>
<dbReference type="InterPro" id="IPR036573">
    <property type="entry name" value="CBM_sf_5/12"/>
</dbReference>
<gene>
    <name evidence="4" type="ORF">VIBC2010_10232</name>
</gene>
<evidence type="ECO:0000313" key="5">
    <source>
        <dbReference type="Proteomes" id="UP000002943"/>
    </source>
</evidence>
<dbReference type="GO" id="GO:0005975">
    <property type="term" value="P:carbohydrate metabolic process"/>
    <property type="evidence" value="ECO:0007669"/>
    <property type="project" value="InterPro"/>
</dbReference>
<dbReference type="SUPFAM" id="SSF51055">
    <property type="entry name" value="Carbohydrate binding domain"/>
    <property type="match status" value="1"/>
</dbReference>
<dbReference type="GO" id="GO:0004553">
    <property type="term" value="F:hydrolase activity, hydrolyzing O-glycosyl compounds"/>
    <property type="evidence" value="ECO:0007669"/>
    <property type="project" value="InterPro"/>
</dbReference>
<dbReference type="eggNOG" id="ENOG5032C7T">
    <property type="taxonomic scope" value="Bacteria"/>
</dbReference>
<keyword evidence="1" id="KW-0378">Hydrolase</keyword>
<dbReference type="GO" id="GO:0030246">
    <property type="term" value="F:carbohydrate binding"/>
    <property type="evidence" value="ECO:0007669"/>
    <property type="project" value="InterPro"/>
</dbReference>
<dbReference type="Proteomes" id="UP000002943">
    <property type="component" value="Unassembled WGS sequence"/>
</dbReference>
<proteinExistence type="predicted"/>
<keyword evidence="2" id="KW-0732">Signal</keyword>
<dbReference type="CDD" id="cd12215">
    <property type="entry name" value="ChiC_BD"/>
    <property type="match status" value="1"/>
</dbReference>
<accession>E3BFI1</accession>
<dbReference type="SMART" id="SM00495">
    <property type="entry name" value="ChtBD3"/>
    <property type="match status" value="1"/>
</dbReference>
<evidence type="ECO:0000259" key="3">
    <source>
        <dbReference type="SMART" id="SM00495"/>
    </source>
</evidence>
<dbReference type="AlphaFoldDB" id="E3BFI1"/>
<sequence length="284" mass="31805">MFFKNRLIMLGAMVSLSGAVFADGFNFNNPDGLTVDVVDENNTSLYHSMASMDGFGWTPQTDYVTVTAKNADNSEVFRKDFRTSLHGNGPMCNYTLLLSEYEGYKHEMSSLSSRGCTSDEDNYHPNTGVPKYTLDNASDHVFNPSFRKEGEEFAADSVHGWVRPGEIRTYTPDDAYWSSPSVNIHEGDILSTAAYDPYSSYIICEDNTPAMGTKTFVYRKVDGEYTCTLKAATGACENAWNNSQLYRKGDIVSYQGILWEARFVSYGFPPSNWLWKEVGTSECN</sequence>
<reference evidence="4 5" key="1">
    <citation type="journal article" date="2012" name="Int. J. Syst. Evol. Microbiol.">
        <title>Vibrio caribbeanicus sp. nov., isolated from the marine sponge Scleritoderma cyanea.</title>
        <authorList>
            <person name="Hoffmann M."/>
            <person name="Monday S.R."/>
            <person name="Allard M.W."/>
            <person name="Strain E.A."/>
            <person name="Whittaker P."/>
            <person name="Naum M."/>
            <person name="McCarthy P.J."/>
            <person name="Lopez J.V."/>
            <person name="Fischer M."/>
            <person name="Brown E.W."/>
        </authorList>
    </citation>
    <scope>NUCLEOTIDE SEQUENCE [LARGE SCALE GENOMIC DNA]</scope>
    <source>
        <strain evidence="4 5">ATCC BAA-2122</strain>
    </source>
</reference>
<organism evidence="4 5">
    <name type="scientific">Vibrio caribbeanicus ATCC BAA-2122</name>
    <dbReference type="NCBI Taxonomy" id="796620"/>
    <lineage>
        <taxon>Bacteria</taxon>
        <taxon>Pseudomonadati</taxon>
        <taxon>Pseudomonadota</taxon>
        <taxon>Gammaproteobacteria</taxon>
        <taxon>Vibrionales</taxon>
        <taxon>Vibrionaceae</taxon>
        <taxon>Vibrio</taxon>
    </lineage>
</organism>
<dbReference type="STRING" id="796620.VIBC2010_10232"/>
<feature type="domain" description="Chitin-binding type-3" evidence="3">
    <location>
        <begin position="237"/>
        <end position="278"/>
    </location>
</feature>
<dbReference type="InterPro" id="IPR003610">
    <property type="entry name" value="CBM5/12"/>
</dbReference>
<evidence type="ECO:0000313" key="4">
    <source>
        <dbReference type="EMBL" id="EFP98159.1"/>
    </source>
</evidence>
<dbReference type="GO" id="GO:0005576">
    <property type="term" value="C:extracellular region"/>
    <property type="evidence" value="ECO:0007669"/>
    <property type="project" value="InterPro"/>
</dbReference>
<dbReference type="Gene3D" id="2.10.10.20">
    <property type="entry name" value="Carbohydrate-binding module superfamily 5/12"/>
    <property type="match status" value="1"/>
</dbReference>
<evidence type="ECO:0000256" key="1">
    <source>
        <dbReference type="ARBA" id="ARBA00022801"/>
    </source>
</evidence>
<comment type="caution">
    <text evidence="4">The sequence shown here is derived from an EMBL/GenBank/DDBJ whole genome shotgun (WGS) entry which is preliminary data.</text>
</comment>
<feature type="signal peptide" evidence="2">
    <location>
        <begin position="1"/>
        <end position="22"/>
    </location>
</feature>
<evidence type="ECO:0000256" key="2">
    <source>
        <dbReference type="SAM" id="SignalP"/>
    </source>
</evidence>
<protein>
    <recommendedName>
        <fullName evidence="3">Chitin-binding type-3 domain-containing protein</fullName>
    </recommendedName>
</protein>
<name>E3BFI1_9VIBR</name>
<feature type="chain" id="PRO_5003166411" description="Chitin-binding type-3 domain-containing protein" evidence="2">
    <location>
        <begin position="23"/>
        <end position="284"/>
    </location>
</feature>
<dbReference type="EMBL" id="AEIU01000022">
    <property type="protein sequence ID" value="EFP98159.1"/>
    <property type="molecule type" value="Genomic_DNA"/>
</dbReference>